<dbReference type="AlphaFoldDB" id="A0A172XXL4"/>
<dbReference type="Proteomes" id="UP000077824">
    <property type="component" value="Chromosome"/>
</dbReference>
<keyword evidence="2" id="KW-1185">Reference proteome</keyword>
<dbReference type="KEGG" id="chh:A0O34_15085"/>
<dbReference type="STRING" id="1685010.A0O34_15085"/>
<protein>
    <submittedName>
        <fullName evidence="1">Uncharacterized protein</fullName>
    </submittedName>
</protein>
<organism evidence="1 2">
    <name type="scientific">Chryseobacterium glaciei</name>
    <dbReference type="NCBI Taxonomy" id="1685010"/>
    <lineage>
        <taxon>Bacteria</taxon>
        <taxon>Pseudomonadati</taxon>
        <taxon>Bacteroidota</taxon>
        <taxon>Flavobacteriia</taxon>
        <taxon>Flavobacteriales</taxon>
        <taxon>Weeksellaceae</taxon>
        <taxon>Chryseobacterium group</taxon>
        <taxon>Chryseobacterium</taxon>
    </lineage>
</organism>
<evidence type="ECO:0000313" key="2">
    <source>
        <dbReference type="Proteomes" id="UP000077824"/>
    </source>
</evidence>
<dbReference type="RefSeq" id="WP_066756185.1">
    <property type="nucleotide sequence ID" value="NZ_CP015199.1"/>
</dbReference>
<reference evidence="1 2" key="1">
    <citation type="submission" date="2016-04" db="EMBL/GenBank/DDBJ databases">
        <title>Complete Genome Sequence of Chryseobacterium sp. IHBB 10212.</title>
        <authorList>
            <person name="Pal M."/>
            <person name="Swarnkar M.K."/>
            <person name="Kaushal K."/>
            <person name="Chhibber S."/>
            <person name="Singh A.K."/>
            <person name="Gulati A."/>
        </authorList>
    </citation>
    <scope>NUCLEOTIDE SEQUENCE [LARGE SCALE GENOMIC DNA]</scope>
    <source>
        <strain evidence="1 2">IHBB 10212</strain>
    </source>
</reference>
<proteinExistence type="predicted"/>
<sequence length="106" mass="12434">MQKTMFLREVLTEMKKLDENKNPVPFSITVRTYNQQNKVGGRLVTWDNATLMQPPKTPGKIRLSQKIDFKNPNHFKNHTRNLKTNLGKKKINILFITMFNGYEVIL</sequence>
<gene>
    <name evidence="1" type="ORF">A0O34_15085</name>
</gene>
<accession>A0A172XXL4</accession>
<name>A0A172XXL4_9FLAO</name>
<dbReference type="EMBL" id="CP015199">
    <property type="protein sequence ID" value="ANF51747.1"/>
    <property type="molecule type" value="Genomic_DNA"/>
</dbReference>
<evidence type="ECO:0000313" key="1">
    <source>
        <dbReference type="EMBL" id="ANF51747.1"/>
    </source>
</evidence>